<sequence length="140" mass="15945">MWKLVVDAWNGTSDENTKQKDPSKVYDFEEMKELVQKRDPEIVLVDVREPKEFESYSIPGSVNAPFRTHPEGFGLDDKEFENTFGFHKPSKDKKLVFFCASGRRAASAEGIAEKHGYHNVALYPGSVNEWLSRGGDKLDF</sequence>
<dbReference type="KEGG" id="tdl:TDEL_0B03630"/>
<dbReference type="Gene3D" id="3.40.250.10">
    <property type="entry name" value="Rhodanese-like domain"/>
    <property type="match status" value="1"/>
</dbReference>
<dbReference type="GO" id="GO:0006790">
    <property type="term" value="P:sulfur compound metabolic process"/>
    <property type="evidence" value="ECO:0007669"/>
    <property type="project" value="EnsemblFungi"/>
</dbReference>
<dbReference type="OrthoDB" id="566238at2759"/>
<dbReference type="PROSITE" id="PS50206">
    <property type="entry name" value="RHODANESE_3"/>
    <property type="match status" value="1"/>
</dbReference>
<dbReference type="GeneID" id="11504492"/>
<organism evidence="2 3">
    <name type="scientific">Torulaspora delbrueckii</name>
    <name type="common">Yeast</name>
    <name type="synonym">Candida colliculosa</name>
    <dbReference type="NCBI Taxonomy" id="4950"/>
    <lineage>
        <taxon>Eukaryota</taxon>
        <taxon>Fungi</taxon>
        <taxon>Dikarya</taxon>
        <taxon>Ascomycota</taxon>
        <taxon>Saccharomycotina</taxon>
        <taxon>Saccharomycetes</taxon>
        <taxon>Saccharomycetales</taxon>
        <taxon>Saccharomycetaceae</taxon>
        <taxon>Torulaspora</taxon>
    </lineage>
</organism>
<dbReference type="RefSeq" id="XP_003679703.1">
    <property type="nucleotide sequence ID" value="XM_003679655.1"/>
</dbReference>
<proteinExistence type="predicted"/>
<gene>
    <name evidence="2" type="primary">TDEL0B03630</name>
    <name evidence="2" type="ORF">TDEL_0B03630</name>
</gene>
<dbReference type="FunCoup" id="G8ZPE8">
    <property type="interactions" value="479"/>
</dbReference>
<dbReference type="Pfam" id="PF00581">
    <property type="entry name" value="Rhodanese"/>
    <property type="match status" value="1"/>
</dbReference>
<dbReference type="CDD" id="cd01519">
    <property type="entry name" value="RHOD_HSP67B2"/>
    <property type="match status" value="1"/>
</dbReference>
<dbReference type="PANTHER" id="PTHR44086:SF10">
    <property type="entry name" value="THIOSULFATE SULFURTRANSFERASE_RHODANESE-LIKE DOMAIN-CONTAINING PROTEIN 3"/>
    <property type="match status" value="1"/>
</dbReference>
<dbReference type="SUPFAM" id="SSF52821">
    <property type="entry name" value="Rhodanese/Cell cycle control phosphatase"/>
    <property type="match status" value="1"/>
</dbReference>
<evidence type="ECO:0000259" key="1">
    <source>
        <dbReference type="PROSITE" id="PS50206"/>
    </source>
</evidence>
<name>G8ZPE8_TORDE</name>
<dbReference type="EMBL" id="HE616743">
    <property type="protein sequence ID" value="CCE90492.1"/>
    <property type="molecule type" value="Genomic_DNA"/>
</dbReference>
<dbReference type="PANTHER" id="PTHR44086">
    <property type="entry name" value="THIOSULFATE SULFURTRANSFERASE RDL2, MITOCHONDRIAL-RELATED"/>
    <property type="match status" value="1"/>
</dbReference>
<protein>
    <recommendedName>
        <fullName evidence="1">Rhodanese domain-containing protein</fullName>
    </recommendedName>
</protein>
<dbReference type="SMART" id="SM00450">
    <property type="entry name" value="RHOD"/>
    <property type="match status" value="1"/>
</dbReference>
<dbReference type="AlphaFoldDB" id="G8ZPE8"/>
<reference evidence="2 3" key="1">
    <citation type="journal article" date="2011" name="Proc. Natl. Acad. Sci. U.S.A.">
        <title>Evolutionary erosion of yeast sex chromosomes by mating-type switching accidents.</title>
        <authorList>
            <person name="Gordon J.L."/>
            <person name="Armisen D."/>
            <person name="Proux-Wera E."/>
            <person name="Oheigeartaigh S.S."/>
            <person name="Byrne K.P."/>
            <person name="Wolfe K.H."/>
        </authorList>
    </citation>
    <scope>NUCLEOTIDE SEQUENCE [LARGE SCALE GENOMIC DNA]</scope>
    <source>
        <strain evidence="3">ATCC 10662 / CBS 1146 / NBRC 0425 / NCYC 2629 / NRRL Y-866</strain>
    </source>
</reference>
<keyword evidence="3" id="KW-1185">Reference proteome</keyword>
<evidence type="ECO:0000313" key="2">
    <source>
        <dbReference type="EMBL" id="CCE90492.1"/>
    </source>
</evidence>
<dbReference type="Proteomes" id="UP000005627">
    <property type="component" value="Chromosome 2"/>
</dbReference>
<dbReference type="GO" id="GO:0004792">
    <property type="term" value="F:thiosulfate-cyanide sulfurtransferase activity"/>
    <property type="evidence" value="ECO:0007669"/>
    <property type="project" value="EnsemblFungi"/>
</dbReference>
<dbReference type="HOGENOM" id="CLU_089574_0_2_1"/>
<dbReference type="InterPro" id="IPR001763">
    <property type="entry name" value="Rhodanese-like_dom"/>
</dbReference>
<evidence type="ECO:0000313" key="3">
    <source>
        <dbReference type="Proteomes" id="UP000005627"/>
    </source>
</evidence>
<dbReference type="eggNOG" id="KOG1530">
    <property type="taxonomic scope" value="Eukaryota"/>
</dbReference>
<accession>G8ZPE8</accession>
<feature type="domain" description="Rhodanese" evidence="1">
    <location>
        <begin position="38"/>
        <end position="139"/>
    </location>
</feature>
<dbReference type="InParanoid" id="G8ZPE8"/>
<dbReference type="STRING" id="1076872.G8ZPE8"/>
<dbReference type="InterPro" id="IPR036873">
    <property type="entry name" value="Rhodanese-like_dom_sf"/>
</dbReference>
<dbReference type="GO" id="GO:0005739">
    <property type="term" value="C:mitochondrion"/>
    <property type="evidence" value="ECO:0007669"/>
    <property type="project" value="TreeGrafter"/>
</dbReference>